<accession>A0A450UR08</accession>
<dbReference type="EMBL" id="CAADFG010000002">
    <property type="protein sequence ID" value="VFJ87052.1"/>
    <property type="molecule type" value="Genomic_DNA"/>
</dbReference>
<evidence type="ECO:0000313" key="3">
    <source>
        <dbReference type="EMBL" id="VFJ94981.1"/>
    </source>
</evidence>
<evidence type="ECO:0008006" key="4">
    <source>
        <dbReference type="Google" id="ProtNLM"/>
    </source>
</evidence>
<evidence type="ECO:0000313" key="2">
    <source>
        <dbReference type="EMBL" id="VFJ88709.1"/>
    </source>
</evidence>
<reference evidence="3" key="1">
    <citation type="submission" date="2019-02" db="EMBL/GenBank/DDBJ databases">
        <authorList>
            <person name="Gruber-Vodicka R. H."/>
            <person name="Seah K. B. B."/>
        </authorList>
    </citation>
    <scope>NUCLEOTIDE SEQUENCE</scope>
    <source>
        <strain evidence="3">BECK_SA2B12</strain>
        <strain evidence="1">BECK_SA2B15</strain>
        <strain evidence="2">BECK_SA2B20</strain>
    </source>
</reference>
<dbReference type="EMBL" id="CAADFI010000002">
    <property type="protein sequence ID" value="VFJ88709.1"/>
    <property type="molecule type" value="Genomic_DNA"/>
</dbReference>
<name>A0A450UR08_9GAMM</name>
<sequence>MKRGGIFKNPRLLARLLCGITSPRLSRAKMTGHKLFGSLAQAPFAEVLRRVGQGADEERGVSE</sequence>
<gene>
    <name evidence="1" type="ORF">BECKH772A_GA0070896_1000217</name>
    <name evidence="2" type="ORF">BECKH772B_GA0070898_1000213</name>
    <name evidence="3" type="ORF">BECKH772C_GA0070978_1000164</name>
</gene>
<proteinExistence type="predicted"/>
<protein>
    <recommendedName>
        <fullName evidence="4">DUF4372 domain-containing protein</fullName>
    </recommendedName>
</protein>
<evidence type="ECO:0000313" key="1">
    <source>
        <dbReference type="EMBL" id="VFJ87052.1"/>
    </source>
</evidence>
<dbReference type="AlphaFoldDB" id="A0A450UR08"/>
<dbReference type="EMBL" id="CAADFJ010000001">
    <property type="protein sequence ID" value="VFJ94981.1"/>
    <property type="molecule type" value="Genomic_DNA"/>
</dbReference>
<organism evidence="3">
    <name type="scientific">Candidatus Kentrum eta</name>
    <dbReference type="NCBI Taxonomy" id="2126337"/>
    <lineage>
        <taxon>Bacteria</taxon>
        <taxon>Pseudomonadati</taxon>
        <taxon>Pseudomonadota</taxon>
        <taxon>Gammaproteobacteria</taxon>
        <taxon>Candidatus Kentrum</taxon>
    </lineage>
</organism>